<evidence type="ECO:0000256" key="3">
    <source>
        <dbReference type="ARBA" id="ARBA00022525"/>
    </source>
</evidence>
<evidence type="ECO:0000259" key="7">
    <source>
        <dbReference type="Pfam" id="PF04862"/>
    </source>
</evidence>
<keyword evidence="4" id="KW-0732">Signal</keyword>
<keyword evidence="3" id="KW-0964">Secreted</keyword>
<comment type="caution">
    <text evidence="8">The sequence shown here is derived from an EMBL/GenBank/DDBJ whole genome shotgun (WGS) entry which is preliminary data.</text>
</comment>
<dbReference type="EMBL" id="PQIB02000007">
    <property type="protein sequence ID" value="RLN08103.1"/>
    <property type="molecule type" value="Genomic_DNA"/>
</dbReference>
<dbReference type="PANTHER" id="PTHR31265">
    <property type="entry name" value="OS02G0527500 PROTEIN-RELATED"/>
    <property type="match status" value="1"/>
</dbReference>
<evidence type="ECO:0000313" key="8">
    <source>
        <dbReference type="EMBL" id="RLN08103.1"/>
    </source>
</evidence>
<sequence length="153" mass="15848">MRLPSICPSDHLQAHDNPGRAHMQEPIPHPGPLHAAAPERQLRARAGAVAAAGHAGAGLVGDPVVADVGVLGVHPVFGKKQGDMLLVVPEGAYAVRLGNEASIRQRLRGAARGARYSLTFSAARTCAQAEQLNMSASGQSGLLAMQTMYSSNG</sequence>
<feature type="domain" description="DUF642" evidence="7">
    <location>
        <begin position="78"/>
        <end position="153"/>
    </location>
</feature>
<gene>
    <name evidence="8" type="ORF">C2845_PM11G20640</name>
</gene>
<evidence type="ECO:0000256" key="1">
    <source>
        <dbReference type="ARBA" id="ARBA00004196"/>
    </source>
</evidence>
<evidence type="ECO:0000313" key="9">
    <source>
        <dbReference type="Proteomes" id="UP000275267"/>
    </source>
</evidence>
<accession>A0A3L6RSG5</accession>
<dbReference type="PANTHER" id="PTHR31265:SF3">
    <property type="entry name" value="OS02G0205200 PROTEIN"/>
    <property type="match status" value="1"/>
</dbReference>
<dbReference type="Proteomes" id="UP000275267">
    <property type="component" value="Unassembled WGS sequence"/>
</dbReference>
<feature type="region of interest" description="Disordered" evidence="6">
    <location>
        <begin position="1"/>
        <end position="34"/>
    </location>
</feature>
<proteinExistence type="predicted"/>
<dbReference type="OrthoDB" id="621266at2759"/>
<feature type="compositionally biased region" description="Basic and acidic residues" evidence="6">
    <location>
        <begin position="12"/>
        <end position="23"/>
    </location>
</feature>
<dbReference type="AlphaFoldDB" id="A0A3L6RSG5"/>
<organism evidence="8 9">
    <name type="scientific">Panicum miliaceum</name>
    <name type="common">Proso millet</name>
    <name type="synonym">Broomcorn millet</name>
    <dbReference type="NCBI Taxonomy" id="4540"/>
    <lineage>
        <taxon>Eukaryota</taxon>
        <taxon>Viridiplantae</taxon>
        <taxon>Streptophyta</taxon>
        <taxon>Embryophyta</taxon>
        <taxon>Tracheophyta</taxon>
        <taxon>Spermatophyta</taxon>
        <taxon>Magnoliopsida</taxon>
        <taxon>Liliopsida</taxon>
        <taxon>Poales</taxon>
        <taxon>Poaceae</taxon>
        <taxon>PACMAD clade</taxon>
        <taxon>Panicoideae</taxon>
        <taxon>Panicodae</taxon>
        <taxon>Paniceae</taxon>
        <taxon>Panicinae</taxon>
        <taxon>Panicum</taxon>
        <taxon>Panicum sect. Panicum</taxon>
    </lineage>
</organism>
<name>A0A3L6RSG5_PANMI</name>
<protein>
    <recommendedName>
        <fullName evidence="7">DUF642 domain-containing protein</fullName>
    </recommendedName>
</protein>
<dbReference type="STRING" id="4540.A0A3L6RSG5"/>
<evidence type="ECO:0000256" key="5">
    <source>
        <dbReference type="ARBA" id="ARBA00023180"/>
    </source>
</evidence>
<comment type="subcellular location">
    <subcellularLocation>
        <location evidence="1">Cell envelope</location>
    </subcellularLocation>
    <subcellularLocation>
        <location evidence="2">Secreted</location>
    </subcellularLocation>
</comment>
<dbReference type="InterPro" id="IPR052437">
    <property type="entry name" value="Pectin_Meth_Modulator"/>
</dbReference>
<evidence type="ECO:0000256" key="6">
    <source>
        <dbReference type="SAM" id="MobiDB-lite"/>
    </source>
</evidence>
<dbReference type="InterPro" id="IPR006946">
    <property type="entry name" value="DGR2-like_dom"/>
</dbReference>
<dbReference type="GO" id="GO:0005576">
    <property type="term" value="C:extracellular region"/>
    <property type="evidence" value="ECO:0007669"/>
    <property type="project" value="UniProtKB-SubCell"/>
</dbReference>
<keyword evidence="5" id="KW-0325">Glycoprotein</keyword>
<evidence type="ECO:0000256" key="2">
    <source>
        <dbReference type="ARBA" id="ARBA00004613"/>
    </source>
</evidence>
<keyword evidence="9" id="KW-1185">Reference proteome</keyword>
<reference evidence="9" key="1">
    <citation type="journal article" date="2019" name="Nat. Commun.">
        <title>The genome of broomcorn millet.</title>
        <authorList>
            <person name="Zou C."/>
            <person name="Miki D."/>
            <person name="Li D."/>
            <person name="Tang Q."/>
            <person name="Xiao L."/>
            <person name="Rajput S."/>
            <person name="Deng P."/>
            <person name="Jia W."/>
            <person name="Huang R."/>
            <person name="Zhang M."/>
            <person name="Sun Y."/>
            <person name="Hu J."/>
            <person name="Fu X."/>
            <person name="Schnable P.S."/>
            <person name="Li F."/>
            <person name="Zhang H."/>
            <person name="Feng B."/>
            <person name="Zhu X."/>
            <person name="Liu R."/>
            <person name="Schnable J.C."/>
            <person name="Zhu J.-K."/>
            <person name="Zhang H."/>
        </authorList>
    </citation>
    <scope>NUCLEOTIDE SEQUENCE [LARGE SCALE GENOMIC DNA]</scope>
</reference>
<evidence type="ECO:0000256" key="4">
    <source>
        <dbReference type="ARBA" id="ARBA00022729"/>
    </source>
</evidence>
<dbReference type="Pfam" id="PF04862">
    <property type="entry name" value="DUF642"/>
    <property type="match status" value="1"/>
</dbReference>